<evidence type="ECO:0000256" key="4">
    <source>
        <dbReference type="ARBA" id="ARBA00022741"/>
    </source>
</evidence>
<keyword evidence="6" id="KW-0067">ATP-binding</keyword>
<evidence type="ECO:0000313" key="11">
    <source>
        <dbReference type="EMBL" id="KSA01177.1"/>
    </source>
</evidence>
<feature type="region of interest" description="Disordered" evidence="9">
    <location>
        <begin position="20"/>
        <end position="125"/>
    </location>
</feature>
<gene>
    <name evidence="11" type="ORF">AC631_03056</name>
</gene>
<comment type="caution">
    <text evidence="11">The sequence shown here is derived from an EMBL/GenBank/DDBJ whole genome shotgun (WGS) entry which is preliminary data.</text>
</comment>
<dbReference type="Gene3D" id="3.30.200.20">
    <property type="entry name" value="Phosphorylase Kinase, domain 1"/>
    <property type="match status" value="1"/>
</dbReference>
<feature type="compositionally biased region" description="Low complexity" evidence="9">
    <location>
        <begin position="327"/>
        <end position="343"/>
    </location>
</feature>
<feature type="compositionally biased region" description="Acidic residues" evidence="9">
    <location>
        <begin position="30"/>
        <end position="45"/>
    </location>
</feature>
<dbReference type="Pfam" id="PF00069">
    <property type="entry name" value="Pkinase"/>
    <property type="match status" value="2"/>
</dbReference>
<proteinExistence type="predicted"/>
<feature type="region of interest" description="Disordered" evidence="9">
    <location>
        <begin position="325"/>
        <end position="350"/>
    </location>
</feature>
<dbReference type="GO" id="GO:0004674">
    <property type="term" value="F:protein serine/threonine kinase activity"/>
    <property type="evidence" value="ECO:0007669"/>
    <property type="project" value="UniProtKB-KW"/>
</dbReference>
<dbReference type="GO" id="GO:0005524">
    <property type="term" value="F:ATP binding"/>
    <property type="evidence" value="ECO:0007669"/>
    <property type="project" value="UniProtKB-KW"/>
</dbReference>
<evidence type="ECO:0000256" key="2">
    <source>
        <dbReference type="ARBA" id="ARBA00022527"/>
    </source>
</evidence>
<dbReference type="PIRSF" id="PIRSF000610">
    <property type="entry name" value="Ser/Thr_PK_YKL171w_prd"/>
    <property type="match status" value="1"/>
</dbReference>
<dbReference type="RefSeq" id="XP_015467279.1">
    <property type="nucleotide sequence ID" value="XM_015611885.1"/>
</dbReference>
<evidence type="ECO:0000256" key="1">
    <source>
        <dbReference type="ARBA" id="ARBA00012513"/>
    </source>
</evidence>
<comment type="catalytic activity">
    <reaction evidence="8">
        <text>L-seryl-[protein] + ATP = O-phospho-L-seryl-[protein] + ADP + H(+)</text>
        <dbReference type="Rhea" id="RHEA:17989"/>
        <dbReference type="Rhea" id="RHEA-COMP:9863"/>
        <dbReference type="Rhea" id="RHEA-COMP:11604"/>
        <dbReference type="ChEBI" id="CHEBI:15378"/>
        <dbReference type="ChEBI" id="CHEBI:29999"/>
        <dbReference type="ChEBI" id="CHEBI:30616"/>
        <dbReference type="ChEBI" id="CHEBI:83421"/>
        <dbReference type="ChEBI" id="CHEBI:456216"/>
        <dbReference type="EC" id="2.7.11.1"/>
    </reaction>
</comment>
<feature type="compositionally biased region" description="Basic and acidic residues" evidence="9">
    <location>
        <begin position="618"/>
        <end position="634"/>
    </location>
</feature>
<dbReference type="PANTHER" id="PTHR24343">
    <property type="entry name" value="SERINE/THREONINE KINASE"/>
    <property type="match status" value="1"/>
</dbReference>
<feature type="region of interest" description="Disordered" evidence="9">
    <location>
        <begin position="243"/>
        <end position="265"/>
    </location>
</feature>
<dbReference type="AlphaFoldDB" id="A0A0V1PY62"/>
<keyword evidence="12" id="KW-1185">Reference proteome</keyword>
<evidence type="ECO:0000256" key="9">
    <source>
        <dbReference type="SAM" id="MobiDB-lite"/>
    </source>
</evidence>
<dbReference type="EC" id="2.7.11.1" evidence="1"/>
<evidence type="ECO:0000256" key="6">
    <source>
        <dbReference type="ARBA" id="ARBA00022840"/>
    </source>
</evidence>
<feature type="compositionally biased region" description="Low complexity" evidence="9">
    <location>
        <begin position="604"/>
        <end position="617"/>
    </location>
</feature>
<dbReference type="PROSITE" id="PS50011">
    <property type="entry name" value="PROTEIN_KINASE_DOM"/>
    <property type="match status" value="1"/>
</dbReference>
<protein>
    <recommendedName>
        <fullName evidence="1">non-specific serine/threonine protein kinase</fullName>
        <ecNumber evidence="1">2.7.11.1</ecNumber>
    </recommendedName>
</protein>
<feature type="domain" description="Protein kinase" evidence="10">
    <location>
        <begin position="392"/>
        <end position="860"/>
    </location>
</feature>
<keyword evidence="3" id="KW-0808">Transferase</keyword>
<reference evidence="11 12" key="1">
    <citation type="submission" date="2015-11" db="EMBL/GenBank/DDBJ databases">
        <title>The genome of Debaryomyces fabryi.</title>
        <authorList>
            <person name="Tafer H."/>
            <person name="Lopandic K."/>
        </authorList>
    </citation>
    <scope>NUCLEOTIDE SEQUENCE [LARGE SCALE GENOMIC DNA]</scope>
    <source>
        <strain evidence="11 12">CBS 789</strain>
    </source>
</reference>
<dbReference type="GeneID" id="26840065"/>
<dbReference type="PANTHER" id="PTHR24343:SF572">
    <property type="entry name" value="FATTY ACYL-COA SYNTHETASE AND RNA PROCESSING-ASSOCIATED KINASE 1-RELATED"/>
    <property type="match status" value="1"/>
</dbReference>
<dbReference type="InterPro" id="IPR011009">
    <property type="entry name" value="Kinase-like_dom_sf"/>
</dbReference>
<name>A0A0V1PY62_9ASCO</name>
<feature type="compositionally biased region" description="Basic and acidic residues" evidence="9">
    <location>
        <begin position="783"/>
        <end position="797"/>
    </location>
</feature>
<evidence type="ECO:0000256" key="8">
    <source>
        <dbReference type="ARBA" id="ARBA00048679"/>
    </source>
</evidence>
<accession>A0A0V1PY62</accession>
<keyword evidence="4" id="KW-0547">Nucleotide-binding</keyword>
<evidence type="ECO:0000256" key="3">
    <source>
        <dbReference type="ARBA" id="ARBA00022679"/>
    </source>
</evidence>
<dbReference type="SUPFAM" id="SSF56112">
    <property type="entry name" value="Protein kinase-like (PK-like)"/>
    <property type="match status" value="1"/>
</dbReference>
<evidence type="ECO:0000256" key="5">
    <source>
        <dbReference type="ARBA" id="ARBA00022777"/>
    </source>
</evidence>
<organism evidence="11 12">
    <name type="scientific">Debaryomyces fabryi</name>
    <dbReference type="NCBI Taxonomy" id="58627"/>
    <lineage>
        <taxon>Eukaryota</taxon>
        <taxon>Fungi</taxon>
        <taxon>Dikarya</taxon>
        <taxon>Ascomycota</taxon>
        <taxon>Saccharomycotina</taxon>
        <taxon>Pichiomycetes</taxon>
        <taxon>Debaryomycetaceae</taxon>
        <taxon>Debaryomyces</taxon>
    </lineage>
</organism>
<dbReference type="InterPro" id="IPR000719">
    <property type="entry name" value="Prot_kinase_dom"/>
</dbReference>
<feature type="region of interest" description="Disordered" evidence="9">
    <location>
        <begin position="771"/>
        <end position="804"/>
    </location>
</feature>
<keyword evidence="2" id="KW-0723">Serine/threonine-protein kinase</keyword>
<dbReference type="Gene3D" id="1.10.510.10">
    <property type="entry name" value="Transferase(Phosphotransferase) domain 1"/>
    <property type="match status" value="2"/>
</dbReference>
<dbReference type="OrthoDB" id="4062651at2759"/>
<feature type="compositionally biased region" description="Low complexity" evidence="9">
    <location>
        <begin position="243"/>
        <end position="255"/>
    </location>
</feature>
<evidence type="ECO:0000259" key="10">
    <source>
        <dbReference type="PROSITE" id="PS50011"/>
    </source>
</evidence>
<dbReference type="Proteomes" id="UP000054251">
    <property type="component" value="Unassembled WGS sequence"/>
</dbReference>
<evidence type="ECO:0000256" key="7">
    <source>
        <dbReference type="ARBA" id="ARBA00047899"/>
    </source>
</evidence>
<dbReference type="GO" id="GO:0005938">
    <property type="term" value="C:cell cortex"/>
    <property type="evidence" value="ECO:0007669"/>
    <property type="project" value="TreeGrafter"/>
</dbReference>
<dbReference type="SMART" id="SM00220">
    <property type="entry name" value="S_TKc"/>
    <property type="match status" value="1"/>
</dbReference>
<feature type="region of interest" description="Disordered" evidence="9">
    <location>
        <begin position="599"/>
        <end position="634"/>
    </location>
</feature>
<dbReference type="InterPro" id="IPR016241">
    <property type="entry name" value="Nnk1"/>
</dbReference>
<sequence length="860" mass="96601">MDIPLKSQPKVSMVSLLDESKFTLGPYDGNEIEYDENEVEYENESNETGTQRQQRDRENSSENMGSIKEMIAEKKDNNYSLSRRQIKTDSNRDTITSPLEESRRKLRTRTHSPDSDHSPMSPNNEYGYGEYLSGLEDEYIPGLNFGDMVYKWNRPSDQNLSRLYDETISTSTSTSTSNTPLSRDASYLDLNKLHAKVSPQPIALRGQLNSSNKYSYSKLSDFMKASRVPKNISTTAPVTANKDVNNSTSTLTSTVDSDHKKRRLKSSQIVDPNTGDINYELILSSLPPNFNDLPYSQRKKVVKSFSESIDYSQFSLFAKQYLTDKMPPSSGKTPGSGSNNGSFRRSRHNSTNTVAGRLLALSSSSSSDLKKMEETQQKKNNVDEKGAMVMGYELGKIIGFGAWGTIRECCGEGGIIKAVKIVKSSRNIDSASAPSLSLGSKISPTHSRPPQHNPKVLEVFRKEINIWKQLKHENILPLIDHLETDTAIFCITNRIFGGTLFELVSSWGIYNFGMQNMSGPVSFLIENQRIRLSQTKMFIKQIISALTYLHEEMGVVHGDLKLENALVDDRNKDDLKVILCDFGMSKVYTSRVSKKSSFLSPTQTSASSTIRSKSSTTDLRKPYHGGDTKNTRNLFTDDSKIGMDNLFKHLGPSLQSVDLTPEHSHHSLYQFHENNNKPEGKIDSGLPHSHIGSLPYASPELLLPSPPPLGPSADIWALGVLMYTMCTGKLPFQHPYEPTLRSIITSGDYSKTDLKKACLLQWVLADDLENESESNSNADSGAEVEKSERLTKSDKRSNSMFSSSLVDNKREREIEELHDQWLQYNKSEFSWLFEIIKGSLQANITKRWDLNKIYDSVHVC</sequence>
<evidence type="ECO:0000313" key="12">
    <source>
        <dbReference type="Proteomes" id="UP000054251"/>
    </source>
</evidence>
<dbReference type="EMBL" id="LMYN01000061">
    <property type="protein sequence ID" value="KSA01177.1"/>
    <property type="molecule type" value="Genomic_DNA"/>
</dbReference>
<keyword evidence="5" id="KW-0418">Kinase</keyword>
<comment type="catalytic activity">
    <reaction evidence="7">
        <text>L-threonyl-[protein] + ATP = O-phospho-L-threonyl-[protein] + ADP + H(+)</text>
        <dbReference type="Rhea" id="RHEA:46608"/>
        <dbReference type="Rhea" id="RHEA-COMP:11060"/>
        <dbReference type="Rhea" id="RHEA-COMP:11605"/>
        <dbReference type="ChEBI" id="CHEBI:15378"/>
        <dbReference type="ChEBI" id="CHEBI:30013"/>
        <dbReference type="ChEBI" id="CHEBI:30616"/>
        <dbReference type="ChEBI" id="CHEBI:61977"/>
        <dbReference type="ChEBI" id="CHEBI:456216"/>
        <dbReference type="EC" id="2.7.11.1"/>
    </reaction>
</comment>